<accession>A0A1C9KC44</accession>
<evidence type="ECO:0000313" key="5">
    <source>
        <dbReference type="Proteomes" id="UP000203649"/>
    </source>
</evidence>
<feature type="repeat" description="ANK" evidence="3">
    <location>
        <begin position="212"/>
        <end position="246"/>
    </location>
</feature>
<dbReference type="EMBL" id="KU749311">
    <property type="protein sequence ID" value="AOP31701.1"/>
    <property type="molecule type" value="Genomic_DNA"/>
</dbReference>
<dbReference type="RefSeq" id="YP_009281759.1">
    <property type="nucleotide sequence ID" value="NC_031033.1"/>
</dbReference>
<evidence type="ECO:0000256" key="3">
    <source>
        <dbReference type="PROSITE-ProRule" id="PRU00023"/>
    </source>
</evidence>
<feature type="repeat" description="ANK" evidence="3">
    <location>
        <begin position="353"/>
        <end position="387"/>
    </location>
</feature>
<dbReference type="InterPro" id="IPR002110">
    <property type="entry name" value="Ankyrin_rpt"/>
</dbReference>
<dbReference type="Gene3D" id="1.25.40.20">
    <property type="entry name" value="Ankyrin repeat-containing domain"/>
    <property type="match status" value="2"/>
</dbReference>
<dbReference type="KEGG" id="vg:29063958"/>
<evidence type="ECO:0000313" key="4">
    <source>
        <dbReference type="EMBL" id="AOP31701.1"/>
    </source>
</evidence>
<dbReference type="Proteomes" id="UP000203649">
    <property type="component" value="Segment"/>
</dbReference>
<dbReference type="InterPro" id="IPR036770">
    <property type="entry name" value="Ankyrin_rpt-contain_sf"/>
</dbReference>
<proteinExistence type="predicted"/>
<dbReference type="PANTHER" id="PTHR24198:SF165">
    <property type="entry name" value="ANKYRIN REPEAT-CONTAINING PROTEIN-RELATED"/>
    <property type="match status" value="1"/>
</dbReference>
<protein>
    <submittedName>
        <fullName evidence="4">Ankyrin</fullName>
    </submittedName>
</protein>
<keyword evidence="2 3" id="KW-0040">ANK repeat</keyword>
<keyword evidence="5" id="KW-1185">Reference proteome</keyword>
<dbReference type="Pfam" id="PF00023">
    <property type="entry name" value="Ank"/>
    <property type="match status" value="1"/>
</dbReference>
<dbReference type="SUPFAM" id="SSF48403">
    <property type="entry name" value="Ankyrin repeat"/>
    <property type="match status" value="2"/>
</dbReference>
<organism evidence="4 5">
    <name type="scientific">Volepox virus</name>
    <dbReference type="NCBI Taxonomy" id="28874"/>
    <lineage>
        <taxon>Viruses</taxon>
        <taxon>Varidnaviria</taxon>
        <taxon>Bamfordvirae</taxon>
        <taxon>Nucleocytoviricota</taxon>
        <taxon>Pokkesviricetes</taxon>
        <taxon>Chitovirales</taxon>
        <taxon>Poxviridae</taxon>
        <taxon>Chordopoxvirinae</taxon>
        <taxon>Orthopoxvirus</taxon>
        <taxon>Orthopoxvirus volepox</taxon>
    </lineage>
</organism>
<dbReference type="PANTHER" id="PTHR24198">
    <property type="entry name" value="ANKYRIN REPEAT AND PROTEIN KINASE DOMAIN-CONTAINING PROTEIN"/>
    <property type="match status" value="1"/>
</dbReference>
<dbReference type="PROSITE" id="PS50088">
    <property type="entry name" value="ANK_REPEAT"/>
    <property type="match status" value="2"/>
</dbReference>
<name>A0A1C9KC44_9POXV</name>
<sequence length="784" mass="92042">MESLTDKTINSVRKILYTIHFGNIEHAPIISTSRECENCYDSYDIYIRFTYKNNRFLQGKYYDIMNTLINSTVRHTINYDNQTYDNNVKSLLHISTRFIRNYVVTLKRNGKSLIDINKLYVVQMYKQFIKDIYKELIHEQEPISILGVDVYDLCLLDLFYNRDCIINIHSENALHSNIFSVYFKAYDTISIDIELVKWMIDKGIDITYKNKYGCGILHTYLANMHVDVNVLELLCRHGADINEQNNNRVTPLHTYLRRDESSIYAYVLKKAIELGANINHRCCNNLTPIMTYILYHANNIDTEMIKVYMESLNDDTDIPEVVHLYIRMARYVDIEVIKYFLDNNIILNYKDGVGRTCLHYYMLRNYVDVDIIKLLLDHGDYLNEADDLGNTVLHTYLSRLCIINKNLSYDTSVGNNINIDVVKYLILSGSDTSLVNNLGYTPLTTYILTLENYIYYDIIDCLMSDKVLNIVKHRIIQDLLTRDDIPVRIFHYVITKYDVPIDSYTDEYEPCNYGTVDLYHYQMIKNYNKNIVHLSGMTAIHTSVVLHKDIVLRYLLSIGYSIDKPTRKGLTVLMLTFQKDNRRYNHRIAKTLLDNRPSITNIIAFLDNCHKHELLFSLLHSRTNSTYYVLSLAFMLIGTNCNKYIEYLKNDLEMTDSYNKYIMLKKTLYVLVDIRDNINLLMSTYINSYSDVSIYDILVSKSYKMDLVRYKDICKSFSSVKYPLNNIIDRCINKAISSREMVKYIINYLRLYPIMNIPINLLRSCIVGMYDLSGFRNTLLSKQF</sequence>
<evidence type="ECO:0000256" key="1">
    <source>
        <dbReference type="ARBA" id="ARBA00022737"/>
    </source>
</evidence>
<evidence type="ECO:0000256" key="2">
    <source>
        <dbReference type="ARBA" id="ARBA00023043"/>
    </source>
</evidence>
<gene>
    <name evidence="4" type="ORF">VPXV-CA-011</name>
</gene>
<dbReference type="GeneID" id="29063958"/>
<reference evidence="4 5" key="1">
    <citation type="journal article" date="2016" name="Virus Genes">
        <title>The genomes of three North American orthopoxviruses.</title>
        <authorList>
            <person name="Smithson C."/>
            <person name="Tang N."/>
            <person name="Sammons S."/>
            <person name="Frace M."/>
            <person name="Batra D."/>
            <person name="Li Y."/>
            <person name="Emerson G.L."/>
            <person name="Carroll D.S."/>
            <person name="Upton C."/>
        </authorList>
    </citation>
    <scope>NUCLEOTIDE SEQUENCE [LARGE SCALE GENOMIC DNA]</scope>
    <source>
        <strain evidence="4 5">CA</strain>
    </source>
</reference>
<dbReference type="SMART" id="SM00248">
    <property type="entry name" value="ANK"/>
    <property type="match status" value="9"/>
</dbReference>
<keyword evidence="1" id="KW-0677">Repeat</keyword>